<reference evidence="1" key="1">
    <citation type="submission" date="2021-02" db="EMBL/GenBank/DDBJ databases">
        <authorList>
            <person name="Dougan E. K."/>
            <person name="Rhodes N."/>
            <person name="Thang M."/>
            <person name="Chan C."/>
        </authorList>
    </citation>
    <scope>NUCLEOTIDE SEQUENCE</scope>
</reference>
<keyword evidence="2" id="KW-1185">Reference proteome</keyword>
<evidence type="ECO:0000313" key="1">
    <source>
        <dbReference type="EMBL" id="CAE7490196.1"/>
    </source>
</evidence>
<organism evidence="1 2">
    <name type="scientific">Symbiodinium natans</name>
    <dbReference type="NCBI Taxonomy" id="878477"/>
    <lineage>
        <taxon>Eukaryota</taxon>
        <taxon>Sar</taxon>
        <taxon>Alveolata</taxon>
        <taxon>Dinophyceae</taxon>
        <taxon>Suessiales</taxon>
        <taxon>Symbiodiniaceae</taxon>
        <taxon>Symbiodinium</taxon>
    </lineage>
</organism>
<dbReference type="EMBL" id="CAJNDS010002472">
    <property type="protein sequence ID" value="CAE7490196.1"/>
    <property type="molecule type" value="Genomic_DNA"/>
</dbReference>
<sequence>MVKDMATSLLGADAGPRPQLVRRVGFAVALLLSGMLVGTALEKARADGRPTTILASQEPLPAGILEGLEGYTKLFTTMDASLLPSVFHKTVSMSALADEKDLGSFQVMDYKGLKSMLDMFYDVFQGKKPWSSLPAEFQSMKGAVMIGATSPVRHYSLGPNEYVTEIYDRFVRSGEVVVSFHTNLHWINTVDGWRIKDKIYATLP</sequence>
<comment type="caution">
    <text evidence="1">The sequence shown here is derived from an EMBL/GenBank/DDBJ whole genome shotgun (WGS) entry which is preliminary data.</text>
</comment>
<proteinExistence type="predicted"/>
<evidence type="ECO:0000313" key="2">
    <source>
        <dbReference type="Proteomes" id="UP000604046"/>
    </source>
</evidence>
<gene>
    <name evidence="1" type="ORF">SNAT2548_LOCUS27488</name>
</gene>
<dbReference type="Proteomes" id="UP000604046">
    <property type="component" value="Unassembled WGS sequence"/>
</dbReference>
<name>A0A812SNX2_9DINO</name>
<accession>A0A812SNX2</accession>
<dbReference type="OrthoDB" id="417428at2759"/>
<protein>
    <recommendedName>
        <fullName evidence="3">SnoaL-like domain-containing protein</fullName>
    </recommendedName>
</protein>
<evidence type="ECO:0008006" key="3">
    <source>
        <dbReference type="Google" id="ProtNLM"/>
    </source>
</evidence>
<dbReference type="AlphaFoldDB" id="A0A812SNX2"/>